<sequence length="155" mass="16559">MQTHSKRRPKSFTGRHMAAVMVVGFGIVIAVNFTMAALASSSFGGVVVENSYVASQNFNGWLDRAEKSEALGYSVEASRGADGRVVLATANVPAGSQVIAVARHPLGHQPETELAFVQSGHDAWTSTAALPEGRWTLRILAKTGPDEWRGERALP</sequence>
<keyword evidence="2" id="KW-1185">Reference proteome</keyword>
<dbReference type="PATRIC" id="fig|1348774.3.peg.1106"/>
<reference evidence="1 2" key="1">
    <citation type="submission" date="2015-06" db="EMBL/GenBank/DDBJ databases">
        <authorList>
            <person name="Zeng Y."/>
            <person name="Huang Y."/>
        </authorList>
    </citation>
    <scope>NUCLEOTIDE SEQUENCE [LARGE SCALE GENOMIC DNA]</scope>
    <source>
        <strain evidence="1 2">PQ-2</strain>
    </source>
</reference>
<organism evidence="1 2">
    <name type="scientific">Croceicoccus naphthovorans</name>
    <dbReference type="NCBI Taxonomy" id="1348774"/>
    <lineage>
        <taxon>Bacteria</taxon>
        <taxon>Pseudomonadati</taxon>
        <taxon>Pseudomonadota</taxon>
        <taxon>Alphaproteobacteria</taxon>
        <taxon>Sphingomonadales</taxon>
        <taxon>Erythrobacteraceae</taxon>
        <taxon>Croceicoccus</taxon>
    </lineage>
</organism>
<proteinExistence type="predicted"/>
<protein>
    <submittedName>
        <fullName evidence="1">Membrane protein</fullName>
    </submittedName>
</protein>
<accession>A0A0G3XEE3</accession>
<dbReference type="STRING" id="1348774.AB433_05270"/>
<dbReference type="RefSeq" id="WP_047820210.1">
    <property type="nucleotide sequence ID" value="NZ_CP011770.1"/>
</dbReference>
<dbReference type="Pfam" id="PF05751">
    <property type="entry name" value="FixH"/>
    <property type="match status" value="1"/>
</dbReference>
<dbReference type="EMBL" id="CP011770">
    <property type="protein sequence ID" value="AKM09522.1"/>
    <property type="molecule type" value="Genomic_DNA"/>
</dbReference>
<name>A0A0G3XEE3_9SPHN</name>
<evidence type="ECO:0000313" key="2">
    <source>
        <dbReference type="Proteomes" id="UP000035287"/>
    </source>
</evidence>
<dbReference type="InterPro" id="IPR008620">
    <property type="entry name" value="FixH"/>
</dbReference>
<dbReference type="KEGG" id="cna:AB433_05270"/>
<dbReference type="AlphaFoldDB" id="A0A0G3XEE3"/>
<dbReference type="Proteomes" id="UP000035287">
    <property type="component" value="Chromosome"/>
</dbReference>
<gene>
    <name evidence="1" type="ORF">AB433_05270</name>
</gene>
<evidence type="ECO:0000313" key="1">
    <source>
        <dbReference type="EMBL" id="AKM09522.1"/>
    </source>
</evidence>
<dbReference type="OrthoDB" id="1495896at2"/>